<evidence type="ECO:0000256" key="1">
    <source>
        <dbReference type="ARBA" id="ARBA00022553"/>
    </source>
</evidence>
<protein>
    <submittedName>
        <fullName evidence="5">DUF5684 domain-containing protein</fullName>
    </submittedName>
</protein>
<feature type="region of interest" description="Disordered" evidence="2">
    <location>
        <begin position="207"/>
        <end position="295"/>
    </location>
</feature>
<sequence>MTDGTAVTQALILLIPVSATVIALYVWCALALSAVFAKSGEPRWKAWVPFVNLAALLVLGGIPGWWVLLLLIPGFGGVAVWILVIVAAHRVGLSFGYGGGMTVLAALLFPVWATVIGFGSARWIGREGRRRRGTVPDAAVFTTSDPAGRAPSEPPPPPAPPAVSPFAPPPLEAPAPGADTGSRSRASGSRAEDGWDILAAFTEAEQSPPAPMAPIAPPASPSISGWGETDQPDEPASPPETPAAPEPFAPPARASRPVETGATGLAPSAEPIDDVTDAVPGAPAPVSAVSGRSSYDDAPLFPPVADGEHWATGPDAEPFPETSGAVSAIVGSPVAGSPRMARSAVSASADDEGDFDATLLAHRNRPRWSLVTAAGDEFELRAQVVILGRRPSPDPAHSGAQLVALDDVTVSKTHARLELRGDQWHVVDLGSTNGVVVVSVTGSEIELAPGGEAPAGERLLLGDLELRLVRASR</sequence>
<feature type="domain" description="FHA" evidence="4">
    <location>
        <begin position="385"/>
        <end position="437"/>
    </location>
</feature>
<dbReference type="EMBL" id="JAZHOV010000002">
    <property type="protein sequence ID" value="MEF2254123.1"/>
    <property type="molecule type" value="Genomic_DNA"/>
</dbReference>
<comment type="caution">
    <text evidence="5">The sequence shown here is derived from an EMBL/GenBank/DDBJ whole genome shotgun (WGS) entry which is preliminary data.</text>
</comment>
<dbReference type="InterPro" id="IPR000253">
    <property type="entry name" value="FHA_dom"/>
</dbReference>
<keyword evidence="3" id="KW-0472">Membrane</keyword>
<evidence type="ECO:0000256" key="3">
    <source>
        <dbReference type="SAM" id="Phobius"/>
    </source>
</evidence>
<feature type="compositionally biased region" description="Pro residues" evidence="2">
    <location>
        <begin position="152"/>
        <end position="173"/>
    </location>
</feature>
<dbReference type="Pfam" id="PF00498">
    <property type="entry name" value="FHA"/>
    <property type="match status" value="1"/>
</dbReference>
<accession>A0ABU7V4P9</accession>
<evidence type="ECO:0000313" key="6">
    <source>
        <dbReference type="Proteomes" id="UP001351900"/>
    </source>
</evidence>
<feature type="region of interest" description="Disordered" evidence="2">
    <location>
        <begin position="134"/>
        <end position="190"/>
    </location>
</feature>
<dbReference type="SUPFAM" id="SSF49879">
    <property type="entry name" value="SMAD/FHA domain"/>
    <property type="match status" value="1"/>
</dbReference>
<dbReference type="PROSITE" id="PS50006">
    <property type="entry name" value="FHA_DOMAIN"/>
    <property type="match status" value="1"/>
</dbReference>
<keyword evidence="3" id="KW-1133">Transmembrane helix</keyword>
<evidence type="ECO:0000256" key="2">
    <source>
        <dbReference type="SAM" id="MobiDB-lite"/>
    </source>
</evidence>
<feature type="compositionally biased region" description="Pro residues" evidence="2">
    <location>
        <begin position="235"/>
        <end position="250"/>
    </location>
</feature>
<gene>
    <name evidence="5" type="ORF">V2V91_03085</name>
</gene>
<feature type="compositionally biased region" description="Low complexity" evidence="2">
    <location>
        <begin position="174"/>
        <end position="189"/>
    </location>
</feature>
<feature type="compositionally biased region" description="Pro residues" evidence="2">
    <location>
        <begin position="208"/>
        <end position="220"/>
    </location>
</feature>
<dbReference type="InterPro" id="IPR043739">
    <property type="entry name" value="DUF5684"/>
</dbReference>
<name>A0ABU7V4P9_9MICO</name>
<dbReference type="Proteomes" id="UP001351900">
    <property type="component" value="Unassembled WGS sequence"/>
</dbReference>
<dbReference type="InterPro" id="IPR008984">
    <property type="entry name" value="SMAD_FHA_dom_sf"/>
</dbReference>
<feature type="transmembrane region" description="Helical" evidence="3">
    <location>
        <begin position="12"/>
        <end position="37"/>
    </location>
</feature>
<feature type="compositionally biased region" description="Low complexity" evidence="2">
    <location>
        <begin position="278"/>
        <end position="291"/>
    </location>
</feature>
<keyword evidence="6" id="KW-1185">Reference proteome</keyword>
<dbReference type="SMART" id="SM00240">
    <property type="entry name" value="FHA"/>
    <property type="match status" value="1"/>
</dbReference>
<proteinExistence type="predicted"/>
<keyword evidence="3" id="KW-0812">Transmembrane</keyword>
<evidence type="ECO:0000313" key="5">
    <source>
        <dbReference type="EMBL" id="MEF2254123.1"/>
    </source>
</evidence>
<feature type="transmembrane region" description="Helical" evidence="3">
    <location>
        <begin position="103"/>
        <end position="124"/>
    </location>
</feature>
<dbReference type="CDD" id="cd00060">
    <property type="entry name" value="FHA"/>
    <property type="match status" value="1"/>
</dbReference>
<feature type="transmembrane region" description="Helical" evidence="3">
    <location>
        <begin position="49"/>
        <end position="71"/>
    </location>
</feature>
<dbReference type="Gene3D" id="2.60.200.20">
    <property type="match status" value="1"/>
</dbReference>
<organism evidence="5 6">
    <name type="scientific">Microbacterium schleiferi</name>
    <dbReference type="NCBI Taxonomy" id="69362"/>
    <lineage>
        <taxon>Bacteria</taxon>
        <taxon>Bacillati</taxon>
        <taxon>Actinomycetota</taxon>
        <taxon>Actinomycetes</taxon>
        <taxon>Micrococcales</taxon>
        <taxon>Microbacteriaceae</taxon>
        <taxon>Microbacterium</taxon>
    </lineage>
</organism>
<dbReference type="RefSeq" id="WP_331790737.1">
    <property type="nucleotide sequence ID" value="NZ_BAAAUO010000005.1"/>
</dbReference>
<dbReference type="Pfam" id="PF18936">
    <property type="entry name" value="DUF5684"/>
    <property type="match status" value="1"/>
</dbReference>
<keyword evidence="1" id="KW-0597">Phosphoprotein</keyword>
<evidence type="ECO:0000259" key="4">
    <source>
        <dbReference type="PROSITE" id="PS50006"/>
    </source>
</evidence>
<reference evidence="5 6" key="1">
    <citation type="submission" date="2024-01" db="EMBL/GenBank/DDBJ databases">
        <title>the genome sequence of strain Microbacterium schleiferi NBRC 15075.</title>
        <authorList>
            <person name="Ding Y."/>
            <person name="Zhang G."/>
        </authorList>
    </citation>
    <scope>NUCLEOTIDE SEQUENCE [LARGE SCALE GENOMIC DNA]</scope>
    <source>
        <strain evidence="5 6">NBRC 15075</strain>
    </source>
</reference>